<organism evidence="2 3">
    <name type="scientific">Clostridium bornimense</name>
    <dbReference type="NCBI Taxonomy" id="1216932"/>
    <lineage>
        <taxon>Bacteria</taxon>
        <taxon>Bacillati</taxon>
        <taxon>Bacillota</taxon>
        <taxon>Clostridia</taxon>
        <taxon>Eubacteriales</taxon>
        <taxon>Clostridiaceae</taxon>
        <taxon>Clostridium</taxon>
    </lineage>
</organism>
<proteinExistence type="predicted"/>
<reference evidence="2 3" key="1">
    <citation type="submission" date="2013-11" db="EMBL/GenBank/DDBJ databases">
        <title>Complete genome sequence of Clostridum sp. M2/40.</title>
        <authorList>
            <person name="Wibberg D."/>
            <person name="Puehler A."/>
            <person name="Schlueter A."/>
        </authorList>
    </citation>
    <scope>NUCLEOTIDE SEQUENCE [LARGE SCALE GENOMIC DNA]</scope>
    <source>
        <strain evidence="3">M2/40</strain>
    </source>
</reference>
<dbReference type="InterPro" id="IPR013766">
    <property type="entry name" value="Thioredoxin_domain"/>
</dbReference>
<dbReference type="InterPro" id="IPR050620">
    <property type="entry name" value="Thioredoxin_H-type-like"/>
</dbReference>
<dbReference type="PANTHER" id="PTHR10438">
    <property type="entry name" value="THIOREDOXIN"/>
    <property type="match status" value="1"/>
</dbReference>
<evidence type="ECO:0000259" key="1">
    <source>
        <dbReference type="Pfam" id="PF00085"/>
    </source>
</evidence>
<dbReference type="EMBL" id="HG917868">
    <property type="protein sequence ID" value="CDM67408.1"/>
    <property type="molecule type" value="Genomic_DNA"/>
</dbReference>
<dbReference type="AlphaFoldDB" id="W6RT38"/>
<dbReference type="Proteomes" id="UP000019426">
    <property type="component" value="Chromosome M2/40_rep1"/>
</dbReference>
<name>W6RT38_9CLOT</name>
<evidence type="ECO:0000313" key="3">
    <source>
        <dbReference type="Proteomes" id="UP000019426"/>
    </source>
</evidence>
<protein>
    <submittedName>
        <fullName evidence="2">Thioredoxin</fullName>
    </submittedName>
</protein>
<dbReference type="PATRIC" id="fig|1216932.3.peg.219"/>
<dbReference type="Pfam" id="PF00085">
    <property type="entry name" value="Thioredoxin"/>
    <property type="match status" value="1"/>
</dbReference>
<dbReference type="CDD" id="cd02947">
    <property type="entry name" value="TRX_family"/>
    <property type="match status" value="1"/>
</dbReference>
<dbReference type="SUPFAM" id="SSF52833">
    <property type="entry name" value="Thioredoxin-like"/>
    <property type="match status" value="1"/>
</dbReference>
<dbReference type="PROSITE" id="PS51257">
    <property type="entry name" value="PROKAR_LIPOPROTEIN"/>
    <property type="match status" value="1"/>
</dbReference>
<feature type="domain" description="Thioredoxin" evidence="1">
    <location>
        <begin position="8"/>
        <end position="86"/>
    </location>
</feature>
<dbReference type="PANTHER" id="PTHR10438:SF468">
    <property type="entry name" value="THIOREDOXIN-1-RELATED"/>
    <property type="match status" value="1"/>
</dbReference>
<sequence>MLIEIKKSDEIDNLINENIITVIYFTGTSCGACEVIKKKIKEILKEYSNVNYYEVDGEKNVDIAAKYGVFSLPILLLFIEGKETIRIGRNIDFLEFERSVERYNSLLFGKE</sequence>
<dbReference type="HOGENOM" id="CLU_090389_16_0_9"/>
<dbReference type="KEGG" id="clt:CM240_0238"/>
<dbReference type="InterPro" id="IPR036249">
    <property type="entry name" value="Thioredoxin-like_sf"/>
</dbReference>
<keyword evidence="3" id="KW-1185">Reference proteome</keyword>
<accession>W6RT38</accession>
<evidence type="ECO:0000313" key="2">
    <source>
        <dbReference type="EMBL" id="CDM67408.1"/>
    </source>
</evidence>
<dbReference type="Gene3D" id="3.40.30.10">
    <property type="entry name" value="Glutaredoxin"/>
    <property type="match status" value="1"/>
</dbReference>
<dbReference type="eggNOG" id="COG0526">
    <property type="taxonomic scope" value="Bacteria"/>
</dbReference>
<dbReference type="STRING" id="1216932.CM240_0238"/>
<gene>
    <name evidence="2" type="ORF">CM240_0238</name>
</gene>